<feature type="active site" description="Proton acceptor" evidence="7">
    <location>
        <position position="407"/>
    </location>
</feature>
<feature type="domain" description="Peptidase M24" evidence="12">
    <location>
        <begin position="1029"/>
        <end position="1267"/>
    </location>
</feature>
<feature type="compositionally biased region" description="Low complexity" evidence="10">
    <location>
        <begin position="41"/>
        <end position="54"/>
    </location>
</feature>
<comment type="caution">
    <text evidence="16">The sequence shown here is derived from an EMBL/GenBank/DDBJ whole genome shotgun (WGS) entry which is preliminary data.</text>
</comment>
<dbReference type="GO" id="GO:0009308">
    <property type="term" value="P:amine metabolic process"/>
    <property type="evidence" value="ECO:0007669"/>
    <property type="project" value="UniProtKB-UniRule"/>
</dbReference>
<comment type="cofactor">
    <cofactor evidence="1">
        <name>Cu cation</name>
        <dbReference type="ChEBI" id="CHEBI:23378"/>
    </cofactor>
</comment>
<feature type="domain" description="DUF1965" evidence="15">
    <location>
        <begin position="255"/>
        <end position="322"/>
    </location>
</feature>
<dbReference type="InterPro" id="IPR036460">
    <property type="entry name" value="Cu_amine_oxidase_C_sf"/>
</dbReference>
<dbReference type="EC" id="1.4.3.-" evidence="9"/>
<evidence type="ECO:0000313" key="16">
    <source>
        <dbReference type="EMBL" id="ODN90712.1"/>
    </source>
</evidence>
<evidence type="ECO:0000259" key="13">
    <source>
        <dbReference type="Pfam" id="PF01179"/>
    </source>
</evidence>
<dbReference type="Pfam" id="PF02727">
    <property type="entry name" value="Cu_amine_oxidN2"/>
    <property type="match status" value="1"/>
</dbReference>
<sequence>MRTSVLLALLGTTLALPSPKISSVRRPNRFGRPPQRREIITNDANTTASSPTTSAPKDNIWNFLTNDEAAGVIRFLHNQTVLNLTAVDDAGDWDNTITVVDLLPPNKTDALSYMDGDGAKPDRYAYASILFGATEEPYAQDFVVGPLPVSSATTYSPYTYGSHSEDAKIRVYDLDDKTDFLSDITMSMSDIISDILNATIDTADDLAETFDIFGIDPLWHQLDENGNDRVIFWAGFWRFPESIQMENSTIYFDGETLLPQGLYIQCDITGRDQSMWGLMGILYGDEYYSSVDEFRTAWKQSDFKKYAPNYSGDWIGTDQTGETMPLESQAPPLSVQPAGQRFKVDEENRYVEWMDFSFYLTFTRDTGMRLYDVKFKGERILYELGLQEAIAHYAGNDPVQSGTSYLDTYYGFGPYAFSQVPGYDAPLYAYCMNTSFHAAELSKSHRCGISIFEADQNHPMQRHSNSAYVSATKNIALTLRSISTVGNYDYSFDYVFYLDGTMETVVRASGYIQSAFYANNTDYGYQIHDSLSGSMHDHVLTWKADFDIAGQENTLVKHIIEPKDIKYKWNNETRSTMHLVRKEITNEDDGKMNWSANAQEQVVVVNKNATNKYGEPRGYKMMPSRGGAGMHLTITNSSNLFNSQGFATHQYYVCKRKDSELRASNAWNDYDTANPIVDFSKFFDGEDIEQEDIVVYFNLGMHHVPHTGDLPNTVFTTATSGMMILPHNYLLSDPSRQATQQIRIDYNDNRTTDVYTWGHETASGTVNLDQISWDPYSYYGDVAVRKFPYDPQNPFNDTGSVDVEAAPLQQDAPCSKGRKSAPFVRRGLIVLTFLAASIWLSPPIGRTPSLTHYWSQSATPLDTQCDTLLTASAGTHTVRLETLVSSLPPSTVWVAEPGASVSYFIGSFSSEEWWLSERPFLVVVGQSSNGSPRVYLVTPTFEALRARLLELPEEVRRIVRWVEWREDQSPYQVLGAALGDDVESFVLDPMVRHFIGQGLRKVLQEKTDEEVLASVSLIRERKTTHEVDLLRCANQKTLHAIRQTRIRMYLGINESQTSKILEEEMAKTGLIGGEGLVLFGEDAALPHGSGTNRRLGESDLVLIDAGGKWGGYVSDITRTFALPKSKIPQHHIDLWETVRQAQYAAFEFLKGINASSPPKLADLDRSARNVVSAWHRSEPSSSSPAVDSADDASVPDFSIFTHRLGHGIGLEGHEVPYLVQGPLGERRVQSGQVFSLEPGIYLPQNGEEVHGMRGVGVRLEDCFVVTEDEQGWLGGEWLSGPMGAWGDEL</sequence>
<evidence type="ECO:0000256" key="3">
    <source>
        <dbReference type="ARBA" id="ARBA00022723"/>
    </source>
</evidence>
<dbReference type="GO" id="GO:0005886">
    <property type="term" value="C:plasma membrane"/>
    <property type="evidence" value="ECO:0007669"/>
    <property type="project" value="TreeGrafter"/>
</dbReference>
<keyword evidence="3 9" id="KW-0479">Metal-binding</keyword>
<dbReference type="Pfam" id="PF09248">
    <property type="entry name" value="DUF1965"/>
    <property type="match status" value="1"/>
</dbReference>
<dbReference type="InterPro" id="IPR016182">
    <property type="entry name" value="Cu_amine_oxidase_N-reg"/>
</dbReference>
<protein>
    <recommendedName>
        <fullName evidence="9">Amine oxidase</fullName>
        <ecNumber evidence="9">1.4.3.-</ecNumber>
    </recommendedName>
</protein>
<dbReference type="FunFam" id="3.10.450.40:FF:000018">
    <property type="entry name" value="Amine oxidase"/>
    <property type="match status" value="1"/>
</dbReference>
<dbReference type="PANTHER" id="PTHR10638:SF20">
    <property type="entry name" value="AMINE OXIDASE"/>
    <property type="match status" value="1"/>
</dbReference>
<dbReference type="InterPro" id="IPR000269">
    <property type="entry name" value="Cu_amine_oxidase"/>
</dbReference>
<feature type="signal peptide" evidence="11">
    <location>
        <begin position="1"/>
        <end position="15"/>
    </location>
</feature>
<keyword evidence="6 9" id="KW-0186">Copper</keyword>
<name>A0A1E3IQ52_9TREE</name>
<feature type="domain" description="Copper amine oxidase N2-terminal" evidence="14">
    <location>
        <begin position="72"/>
        <end position="150"/>
    </location>
</feature>
<evidence type="ECO:0000256" key="10">
    <source>
        <dbReference type="SAM" id="MobiDB-lite"/>
    </source>
</evidence>
<organism evidence="16 17">
    <name type="scientific">Cryptococcus wingfieldii CBS 7118</name>
    <dbReference type="NCBI Taxonomy" id="1295528"/>
    <lineage>
        <taxon>Eukaryota</taxon>
        <taxon>Fungi</taxon>
        <taxon>Dikarya</taxon>
        <taxon>Basidiomycota</taxon>
        <taxon>Agaricomycotina</taxon>
        <taxon>Tremellomycetes</taxon>
        <taxon>Tremellales</taxon>
        <taxon>Cryptococcaceae</taxon>
        <taxon>Cryptococcus</taxon>
    </lineage>
</organism>
<dbReference type="SUPFAM" id="SSF54416">
    <property type="entry name" value="Amine oxidase N-terminal region"/>
    <property type="match status" value="2"/>
</dbReference>
<dbReference type="RefSeq" id="XP_019029814.1">
    <property type="nucleotide sequence ID" value="XM_019178095.1"/>
</dbReference>
<dbReference type="Pfam" id="PF00557">
    <property type="entry name" value="Peptidase_M24"/>
    <property type="match status" value="1"/>
</dbReference>
<dbReference type="GO" id="GO:0005507">
    <property type="term" value="F:copper ion binding"/>
    <property type="evidence" value="ECO:0007669"/>
    <property type="project" value="InterPro"/>
</dbReference>
<dbReference type="SUPFAM" id="SSF55920">
    <property type="entry name" value="Creatinase/aminopeptidase"/>
    <property type="match status" value="1"/>
</dbReference>
<feature type="chain" id="PRO_5012204471" description="Amine oxidase" evidence="11">
    <location>
        <begin position="16"/>
        <end position="1289"/>
    </location>
</feature>
<dbReference type="Gene3D" id="2.70.98.20">
    <property type="entry name" value="Copper amine oxidase, catalytic domain"/>
    <property type="match status" value="1"/>
</dbReference>
<keyword evidence="5 9" id="KW-0560">Oxidoreductase</keyword>
<feature type="modified residue" description="2',4',5'-topaquinone" evidence="8">
    <location>
        <position position="488"/>
    </location>
</feature>
<evidence type="ECO:0000256" key="11">
    <source>
        <dbReference type="SAM" id="SignalP"/>
    </source>
</evidence>
<dbReference type="InterPro" id="IPR036005">
    <property type="entry name" value="Creatinase/aminopeptidase-like"/>
</dbReference>
<dbReference type="InterPro" id="IPR015800">
    <property type="entry name" value="Cu_amine_oxidase_N2"/>
</dbReference>
<dbReference type="Pfam" id="PF01179">
    <property type="entry name" value="Cu_amine_oxid"/>
    <property type="match status" value="1"/>
</dbReference>
<evidence type="ECO:0000259" key="12">
    <source>
        <dbReference type="Pfam" id="PF00557"/>
    </source>
</evidence>
<keyword evidence="11" id="KW-0732">Signal</keyword>
<dbReference type="FunFam" id="2.70.98.20:FF:000002">
    <property type="entry name" value="Amine oxidase"/>
    <property type="match status" value="1"/>
</dbReference>
<dbReference type="InterPro" id="IPR015798">
    <property type="entry name" value="Cu_amine_oxidase_C"/>
</dbReference>
<dbReference type="Gene3D" id="3.40.350.10">
    <property type="entry name" value="Creatinase/prolidase N-terminal domain"/>
    <property type="match status" value="1"/>
</dbReference>
<evidence type="ECO:0000256" key="5">
    <source>
        <dbReference type="ARBA" id="ARBA00023002"/>
    </source>
</evidence>
<evidence type="ECO:0000313" key="17">
    <source>
        <dbReference type="Proteomes" id="UP000094819"/>
    </source>
</evidence>
<evidence type="ECO:0000259" key="14">
    <source>
        <dbReference type="Pfam" id="PF02727"/>
    </source>
</evidence>
<keyword evidence="17" id="KW-1185">Reference proteome</keyword>
<evidence type="ECO:0000256" key="9">
    <source>
        <dbReference type="RuleBase" id="RU000672"/>
    </source>
</evidence>
<dbReference type="InterPro" id="IPR029149">
    <property type="entry name" value="Creatin/AminoP/Spt16_N"/>
</dbReference>
<evidence type="ECO:0000256" key="7">
    <source>
        <dbReference type="PIRSR" id="PIRSR600269-50"/>
    </source>
</evidence>
<dbReference type="PANTHER" id="PTHR10638">
    <property type="entry name" value="COPPER AMINE OXIDASE"/>
    <property type="match status" value="1"/>
</dbReference>
<feature type="active site" description="Schiff-base intermediate with substrate; via topaquinone" evidence="7">
    <location>
        <position position="488"/>
    </location>
</feature>
<evidence type="ECO:0000256" key="1">
    <source>
        <dbReference type="ARBA" id="ARBA00001935"/>
    </source>
</evidence>
<dbReference type="PRINTS" id="PR00766">
    <property type="entry name" value="CUDAOXIDASE"/>
</dbReference>
<keyword evidence="4 7" id="KW-0801">TPQ</keyword>
<evidence type="ECO:0000256" key="6">
    <source>
        <dbReference type="ARBA" id="ARBA00023008"/>
    </source>
</evidence>
<accession>A0A1E3IQ52</accession>
<dbReference type="EMBL" id="AWGH01000020">
    <property type="protein sequence ID" value="ODN90712.1"/>
    <property type="molecule type" value="Genomic_DNA"/>
</dbReference>
<gene>
    <name evidence="16" type="ORF">L198_06028</name>
</gene>
<dbReference type="GO" id="GO:0008131">
    <property type="term" value="F:primary methylamine oxidase activity"/>
    <property type="evidence" value="ECO:0007669"/>
    <property type="project" value="InterPro"/>
</dbReference>
<feature type="region of interest" description="Disordered" evidence="10">
    <location>
        <begin position="20"/>
        <end position="54"/>
    </location>
</feature>
<comment type="PTM">
    <text evidence="8 9">Topaquinone (TPQ) is generated by copper-dependent autoxidation of a specific tyrosyl residue.</text>
</comment>
<dbReference type="InterPro" id="IPR000994">
    <property type="entry name" value="Pept_M24"/>
</dbReference>
<dbReference type="Gene3D" id="3.10.450.40">
    <property type="match status" value="2"/>
</dbReference>
<comment type="similarity">
    <text evidence="2 9">Belongs to the copper/topaquinone oxidase family.</text>
</comment>
<dbReference type="GeneID" id="30195240"/>
<reference evidence="16 17" key="1">
    <citation type="submission" date="2016-06" db="EMBL/GenBank/DDBJ databases">
        <title>Evolution of pathogenesis and genome organization in the Tremellales.</title>
        <authorList>
            <person name="Cuomo C."/>
            <person name="Litvintseva A."/>
            <person name="Heitman J."/>
            <person name="Chen Y."/>
            <person name="Sun S."/>
            <person name="Springer D."/>
            <person name="Dromer F."/>
            <person name="Young S."/>
            <person name="Zeng Q."/>
            <person name="Chapman S."/>
            <person name="Gujja S."/>
            <person name="Saif S."/>
            <person name="Birren B."/>
        </authorList>
    </citation>
    <scope>NUCLEOTIDE SEQUENCE [LARGE SCALE GENOMIC DNA]</scope>
    <source>
        <strain evidence="16 17">CBS 7118</strain>
    </source>
</reference>
<dbReference type="SUPFAM" id="SSF49998">
    <property type="entry name" value="Amine oxidase catalytic domain"/>
    <property type="match status" value="1"/>
</dbReference>
<evidence type="ECO:0000256" key="8">
    <source>
        <dbReference type="PIRSR" id="PIRSR600269-51"/>
    </source>
</evidence>
<evidence type="ECO:0000259" key="15">
    <source>
        <dbReference type="Pfam" id="PF09248"/>
    </source>
</evidence>
<dbReference type="Proteomes" id="UP000094819">
    <property type="component" value="Unassembled WGS sequence"/>
</dbReference>
<dbReference type="GO" id="GO:0048038">
    <property type="term" value="F:quinone binding"/>
    <property type="evidence" value="ECO:0007669"/>
    <property type="project" value="InterPro"/>
</dbReference>
<dbReference type="InterPro" id="IPR015328">
    <property type="entry name" value="DUF1965"/>
</dbReference>
<evidence type="ECO:0000256" key="4">
    <source>
        <dbReference type="ARBA" id="ARBA00022772"/>
    </source>
</evidence>
<dbReference type="OrthoDB" id="3341590at2759"/>
<dbReference type="Gene3D" id="3.90.230.10">
    <property type="entry name" value="Creatinase/methionine aminopeptidase superfamily"/>
    <property type="match status" value="1"/>
</dbReference>
<comment type="cofactor">
    <cofactor evidence="9">
        <name>Cu cation</name>
        <dbReference type="ChEBI" id="CHEBI:23378"/>
    </cofactor>
    <text evidence="9">Contains 1 topaquinone per subunit.</text>
</comment>
<evidence type="ECO:0000256" key="2">
    <source>
        <dbReference type="ARBA" id="ARBA00007983"/>
    </source>
</evidence>
<proteinExistence type="inferred from homology"/>
<feature type="domain" description="Copper amine oxidase catalytic" evidence="13">
    <location>
        <begin position="334"/>
        <end position="735"/>
    </location>
</feature>